<dbReference type="PANTHER" id="PTHR48100">
    <property type="entry name" value="BROAD-SPECIFICITY PHOSPHATASE YOR283W-RELATED"/>
    <property type="match status" value="1"/>
</dbReference>
<protein>
    <submittedName>
        <fullName evidence="1">Histidine phosphatase family protein</fullName>
    </submittedName>
</protein>
<dbReference type="Proteomes" id="UP000504844">
    <property type="component" value="Chromosome"/>
</dbReference>
<dbReference type="CDD" id="cd07067">
    <property type="entry name" value="HP_PGM_like"/>
    <property type="match status" value="1"/>
</dbReference>
<dbReference type="InterPro" id="IPR050275">
    <property type="entry name" value="PGM_Phosphatase"/>
</dbReference>
<dbReference type="InterPro" id="IPR029033">
    <property type="entry name" value="His_PPase_superfam"/>
</dbReference>
<evidence type="ECO:0000313" key="1">
    <source>
        <dbReference type="EMBL" id="QKJ66421.1"/>
    </source>
</evidence>
<name>A0A6M8SP02_9NEIS</name>
<keyword evidence="2" id="KW-1185">Reference proteome</keyword>
<dbReference type="Pfam" id="PF00300">
    <property type="entry name" value="His_Phos_1"/>
    <property type="match status" value="1"/>
</dbReference>
<dbReference type="SUPFAM" id="SSF53254">
    <property type="entry name" value="Phosphoglycerate mutase-like"/>
    <property type="match status" value="1"/>
</dbReference>
<organism evidence="1 2">
    <name type="scientific">Deefgea piscis</name>
    <dbReference type="NCBI Taxonomy" id="2739061"/>
    <lineage>
        <taxon>Bacteria</taxon>
        <taxon>Pseudomonadati</taxon>
        <taxon>Pseudomonadota</taxon>
        <taxon>Betaproteobacteria</taxon>
        <taxon>Neisseriales</taxon>
        <taxon>Chitinibacteraceae</taxon>
        <taxon>Deefgea</taxon>
    </lineage>
</organism>
<dbReference type="Gene3D" id="3.40.50.1240">
    <property type="entry name" value="Phosphoglycerate mutase-like"/>
    <property type="match status" value="1"/>
</dbReference>
<dbReference type="RefSeq" id="WP_173532925.1">
    <property type="nucleotide sequence ID" value="NZ_CP054143.1"/>
</dbReference>
<sequence>MAFRLTLIRHGVAQGAEQAIFGHSNPPLSTLGREQLAARWAELSAHPVDAIASSTLARAADFALDAAMSLGIALHLERGFDEMNLGSIDGKAKADWSAAEHAAWDAWQHDPAAHPLPGGETWDAFNLRVQTALNTWIASGEAEHRVLIAHQGTIKAILLSALGLPAARHSQFWLAPAGCITLWWDQDWPPMILGIQNHLPDAR</sequence>
<reference evidence="1 2" key="1">
    <citation type="submission" date="2020-05" db="EMBL/GenBank/DDBJ databases">
        <title>Complete genome sequence of Deefgea sp. D17.</title>
        <authorList>
            <person name="Bae J.-W."/>
            <person name="Han J.E."/>
        </authorList>
    </citation>
    <scope>NUCLEOTIDE SEQUENCE [LARGE SCALE GENOMIC DNA]</scope>
    <source>
        <strain evidence="1 2">D17</strain>
    </source>
</reference>
<dbReference type="InterPro" id="IPR013078">
    <property type="entry name" value="His_Pase_superF_clade-1"/>
</dbReference>
<dbReference type="AlphaFoldDB" id="A0A6M8SP02"/>
<dbReference type="SMART" id="SM00855">
    <property type="entry name" value="PGAM"/>
    <property type="match status" value="1"/>
</dbReference>
<dbReference type="PANTHER" id="PTHR48100:SF1">
    <property type="entry name" value="HISTIDINE PHOSPHATASE FAMILY PROTEIN-RELATED"/>
    <property type="match status" value="1"/>
</dbReference>
<dbReference type="KEGG" id="dee:HQN60_06765"/>
<dbReference type="GO" id="GO:0016791">
    <property type="term" value="F:phosphatase activity"/>
    <property type="evidence" value="ECO:0007669"/>
    <property type="project" value="TreeGrafter"/>
</dbReference>
<dbReference type="EMBL" id="CP054143">
    <property type="protein sequence ID" value="QKJ66421.1"/>
    <property type="molecule type" value="Genomic_DNA"/>
</dbReference>
<proteinExistence type="predicted"/>
<accession>A0A6M8SP02</accession>
<dbReference type="GO" id="GO:0005737">
    <property type="term" value="C:cytoplasm"/>
    <property type="evidence" value="ECO:0007669"/>
    <property type="project" value="TreeGrafter"/>
</dbReference>
<evidence type="ECO:0000313" key="2">
    <source>
        <dbReference type="Proteomes" id="UP000504844"/>
    </source>
</evidence>
<gene>
    <name evidence="1" type="ORF">HQN60_06765</name>
</gene>